<dbReference type="Proteomes" id="UP000070544">
    <property type="component" value="Unassembled WGS sequence"/>
</dbReference>
<name>A0A139AJN2_GONPJ</name>
<dbReference type="OMA" id="SCANWEA"/>
<dbReference type="InterPro" id="IPR029052">
    <property type="entry name" value="Metallo-depent_PP-like"/>
</dbReference>
<keyword evidence="5" id="KW-1185">Reference proteome</keyword>
<feature type="signal peptide" evidence="1">
    <location>
        <begin position="1"/>
        <end position="21"/>
    </location>
</feature>
<dbReference type="InterPro" id="IPR038607">
    <property type="entry name" value="PhoD-like_sf"/>
</dbReference>
<organism evidence="4 5">
    <name type="scientific">Gonapodya prolifera (strain JEL478)</name>
    <name type="common">Monoblepharis prolifera</name>
    <dbReference type="NCBI Taxonomy" id="1344416"/>
    <lineage>
        <taxon>Eukaryota</taxon>
        <taxon>Fungi</taxon>
        <taxon>Fungi incertae sedis</taxon>
        <taxon>Chytridiomycota</taxon>
        <taxon>Chytridiomycota incertae sedis</taxon>
        <taxon>Monoblepharidomycetes</taxon>
        <taxon>Monoblepharidales</taxon>
        <taxon>Gonapodyaceae</taxon>
        <taxon>Gonapodya</taxon>
    </lineage>
</organism>
<evidence type="ECO:0000313" key="4">
    <source>
        <dbReference type="EMBL" id="KXS16918.1"/>
    </source>
</evidence>
<sequence length="617" mass="68409">MSCGRAVLLLALAGAAQLAFASPLQSRSLHVENLAYRSPLAEFPQHGHDIARIAKRWNDDFEKTVPVFQFGVASGDPTCDSVIIWTRAAPKLACFLPNEVLSAVKSSCECAANYTRNAVGLCVGGPDSIVRNITEDGGPVLVEWQVSESKNFTGKVHSGKVFTSAEVSYSVKVDVPHLKADTVYYYRFVSPFNSSVSSPAGRTRTLPASDVDVTRAWKIAVYSCSNLPQGFFNAYGNVARKDEVDLIVHVGDYIYEYKNGGYGNGSSTGRVPIPWDRDIVELEDYRLRYASYRSDSDLVLSHQIFPWVSVWDDHEVADNSWKDGASNHNSTSQGPYSVRKHNAFRAYYEWMPIRQLEVFGKIWRTLPVGTLFDLIMVDTRHWGRDITDIYTNTAYVKNISTWSNRTLEGFDQEWWIKDTLSASKARGAKWRLLGNQVQFDRLNFSAISTTATGDANYDSWDGYVASRQRLLNRVKDAKIDNLIILSGDIHSNWVHDVRDLNGNAYNSTTGEGALGVEFVGTAVSSPSPFASFGKNQTELATRALVATNPGLQWAEGWTRGYFQLTITNGSVVAEYFALNTTTKTSDEIKSAAFEVKAGANKLTRGYTKSVLGAQKLL</sequence>
<evidence type="ECO:0000259" key="2">
    <source>
        <dbReference type="Pfam" id="PF09423"/>
    </source>
</evidence>
<dbReference type="Pfam" id="PF09423">
    <property type="entry name" value="PhoD"/>
    <property type="match status" value="1"/>
</dbReference>
<dbReference type="InterPro" id="IPR052900">
    <property type="entry name" value="Phospholipid_Metab_Enz"/>
</dbReference>
<dbReference type="CDD" id="cd07389">
    <property type="entry name" value="MPP_PhoD"/>
    <property type="match status" value="1"/>
</dbReference>
<proteinExistence type="predicted"/>
<dbReference type="InterPro" id="IPR018946">
    <property type="entry name" value="PhoD-like_MPP"/>
</dbReference>
<keyword evidence="1" id="KW-0732">Signal</keyword>
<reference evidence="4 5" key="1">
    <citation type="journal article" date="2015" name="Genome Biol. Evol.">
        <title>Phylogenomic analyses indicate that early fungi evolved digesting cell walls of algal ancestors of land plants.</title>
        <authorList>
            <person name="Chang Y."/>
            <person name="Wang S."/>
            <person name="Sekimoto S."/>
            <person name="Aerts A.L."/>
            <person name="Choi C."/>
            <person name="Clum A."/>
            <person name="LaButti K.M."/>
            <person name="Lindquist E.A."/>
            <person name="Yee Ngan C."/>
            <person name="Ohm R.A."/>
            <person name="Salamov A.A."/>
            <person name="Grigoriev I.V."/>
            <person name="Spatafora J.W."/>
            <person name="Berbee M.L."/>
        </authorList>
    </citation>
    <scope>NUCLEOTIDE SEQUENCE [LARGE SCALE GENOMIC DNA]</scope>
    <source>
        <strain evidence="4 5">JEL478</strain>
    </source>
</reference>
<feature type="domain" description="PhoD-like phosphatase metallophosphatase" evidence="2">
    <location>
        <begin position="220"/>
        <end position="574"/>
    </location>
</feature>
<gene>
    <name evidence="4" type="ORF">M427DRAFT_144507</name>
</gene>
<dbReference type="OrthoDB" id="9992270at2759"/>
<feature type="domain" description="Phospholipase D N-terminal" evidence="3">
    <location>
        <begin position="71"/>
        <end position="205"/>
    </location>
</feature>
<dbReference type="STRING" id="1344416.A0A139AJN2"/>
<dbReference type="PANTHER" id="PTHR43606">
    <property type="entry name" value="PHOSPHATASE, PUTATIVE (AFU_ORTHOLOGUE AFUA_6G08710)-RELATED"/>
    <property type="match status" value="1"/>
</dbReference>
<dbReference type="Gene3D" id="2.60.40.380">
    <property type="entry name" value="Purple acid phosphatase-like, N-terminal"/>
    <property type="match status" value="1"/>
</dbReference>
<evidence type="ECO:0008006" key="6">
    <source>
        <dbReference type="Google" id="ProtNLM"/>
    </source>
</evidence>
<evidence type="ECO:0000256" key="1">
    <source>
        <dbReference type="SAM" id="SignalP"/>
    </source>
</evidence>
<dbReference type="PANTHER" id="PTHR43606:SF7">
    <property type="entry name" value="PHOSPHATASE, PUTATIVE (AFU_ORTHOLOGUE AFUA_6G08710)-RELATED"/>
    <property type="match status" value="1"/>
</dbReference>
<protein>
    <recommendedName>
        <fullName evidence="6">PhoD-like phosphatase metallophosphatase domain-containing protein</fullName>
    </recommendedName>
</protein>
<evidence type="ECO:0000259" key="3">
    <source>
        <dbReference type="Pfam" id="PF16655"/>
    </source>
</evidence>
<dbReference type="InterPro" id="IPR032093">
    <property type="entry name" value="PhoD_N"/>
</dbReference>
<feature type="chain" id="PRO_5007296267" description="PhoD-like phosphatase metallophosphatase domain-containing protein" evidence="1">
    <location>
        <begin position="22"/>
        <end position="617"/>
    </location>
</feature>
<dbReference type="AlphaFoldDB" id="A0A139AJN2"/>
<evidence type="ECO:0000313" key="5">
    <source>
        <dbReference type="Proteomes" id="UP000070544"/>
    </source>
</evidence>
<dbReference type="Pfam" id="PF16655">
    <property type="entry name" value="PhoD_N"/>
    <property type="match status" value="1"/>
</dbReference>
<dbReference type="Gene3D" id="3.60.21.70">
    <property type="entry name" value="PhoD-like phosphatase"/>
    <property type="match status" value="1"/>
</dbReference>
<accession>A0A139AJN2</accession>
<dbReference type="SUPFAM" id="SSF56300">
    <property type="entry name" value="Metallo-dependent phosphatases"/>
    <property type="match status" value="1"/>
</dbReference>
<dbReference type="EMBL" id="KQ965749">
    <property type="protein sequence ID" value="KXS16918.1"/>
    <property type="molecule type" value="Genomic_DNA"/>
</dbReference>